<organism evidence="2 3">
    <name type="scientific">Fusarium pseudocircinatum</name>
    <dbReference type="NCBI Taxonomy" id="56676"/>
    <lineage>
        <taxon>Eukaryota</taxon>
        <taxon>Fungi</taxon>
        <taxon>Dikarya</taxon>
        <taxon>Ascomycota</taxon>
        <taxon>Pezizomycotina</taxon>
        <taxon>Sordariomycetes</taxon>
        <taxon>Hypocreomycetidae</taxon>
        <taxon>Hypocreales</taxon>
        <taxon>Nectriaceae</taxon>
        <taxon>Fusarium</taxon>
        <taxon>Fusarium fujikuroi species complex</taxon>
    </lineage>
</organism>
<dbReference type="Proteomes" id="UP000546213">
    <property type="component" value="Unassembled WGS sequence"/>
</dbReference>
<sequence length="861" mass="96185">MAEALGTASAIITIWDLVGKAREMHSQIKAAPGVWKLYCDDLESLAHVQVVIQDMIQSTPRMAIPDIQVRGGQSQNLVTFLNNNLETIRKQATNILDQHDLATNRSTTAKKFFEWLRFMKKSFMFTLDEKEIRSLREAVESAKSTLQLALQLLFTNKFFSGMKSQAVRLESIEKNSKLSQIPLKLNCGKVSASRVKRITAAALKFGRLTSKSNHAFKALLDSGTVTVTQLVEAEAQPSPGTGSQDITLNEQDGQCKTNEDTKYHGATDARVDMTGTNDEETGDKRKDQQEDNHSSLSKSLVTVRQEKPQNRQYDLVWRDSEILSVRTDTDMYKAVFEAQLGDYQNFPVFTLDCLLENPTDAQQGQDVTSEDGLQDFLALEMPSADESDTEPITESFSIQIDCQRPTYAFLGNSLDSTSDTATSLLFCVWVVCDLQACQIFALQEPCDGPCKHVGLEVMDISTLQRARLHTMTFRSMSYSMLLNEEAAVGRQAKLQLDCFNMCQNGCRHTLVEGVPSPEACCVRPVTLRAWSGDDMVEGGAVTSSDDGASCGDSIATDSTLDSNHDHDRDDDDDDERALDLWQAIMNRTANGSDIPARIELDVLVSYIKVVDKYKLKEPYRSQSIAWADALLPNMSTSFDEDAIAWLWILWRLHMPAEFKNLSAIAAQQATGRIGPEHYRYGVEIPESIIDAIERRRVYALSQIRDCIHLNIRSFQDEYANSSQQSLPPWIQALRVMSSAVTVGYLTLETQRHLPDAQEGGNPNFCGVSFEDAAEWIRSMMDLGDWMIRTVPPARRMPRLLADLATFVPVLGVGLHESGISTCLSPQVHKDLTNLITRLKAEDWGIDLECWTDLHVGHETDS</sequence>
<feature type="compositionally biased region" description="Basic and acidic residues" evidence="1">
    <location>
        <begin position="282"/>
        <end position="293"/>
    </location>
</feature>
<comment type="caution">
    <text evidence="2">The sequence shown here is derived from an EMBL/GenBank/DDBJ whole genome shotgun (WGS) entry which is preliminary data.</text>
</comment>
<evidence type="ECO:0000256" key="1">
    <source>
        <dbReference type="SAM" id="MobiDB-lite"/>
    </source>
</evidence>
<name>A0A8H5NUX2_9HYPO</name>
<dbReference type="OrthoDB" id="5095686at2759"/>
<feature type="compositionally biased region" description="Basic and acidic residues" evidence="1">
    <location>
        <begin position="257"/>
        <end position="271"/>
    </location>
</feature>
<accession>A0A8H5NUX2</accession>
<feature type="region of interest" description="Disordered" evidence="1">
    <location>
        <begin position="254"/>
        <end position="305"/>
    </location>
</feature>
<evidence type="ECO:0000313" key="2">
    <source>
        <dbReference type="EMBL" id="KAF5577868.1"/>
    </source>
</evidence>
<reference evidence="2 3" key="1">
    <citation type="submission" date="2020-05" db="EMBL/GenBank/DDBJ databases">
        <title>Identification and distribution of gene clusters putatively required for synthesis of sphingolipid metabolism inhibitors in phylogenetically diverse species of the filamentous fungus Fusarium.</title>
        <authorList>
            <person name="Kim H.-S."/>
            <person name="Busman M."/>
            <person name="Brown D.W."/>
            <person name="Divon H."/>
            <person name="Uhlig S."/>
            <person name="Proctor R.H."/>
        </authorList>
    </citation>
    <scope>NUCLEOTIDE SEQUENCE [LARGE SCALE GENOMIC DNA]</scope>
    <source>
        <strain evidence="2 3">NRRL 36939</strain>
    </source>
</reference>
<proteinExistence type="predicted"/>
<gene>
    <name evidence="2" type="ORF">FPCIR_11851</name>
</gene>
<protein>
    <submittedName>
        <fullName evidence="2">Transporter hol1</fullName>
    </submittedName>
</protein>
<keyword evidence="3" id="KW-1185">Reference proteome</keyword>
<feature type="region of interest" description="Disordered" evidence="1">
    <location>
        <begin position="541"/>
        <end position="573"/>
    </location>
</feature>
<dbReference type="EMBL" id="JAAOAS010000372">
    <property type="protein sequence ID" value="KAF5577868.1"/>
    <property type="molecule type" value="Genomic_DNA"/>
</dbReference>
<dbReference type="AlphaFoldDB" id="A0A8H5NUX2"/>
<evidence type="ECO:0000313" key="3">
    <source>
        <dbReference type="Proteomes" id="UP000546213"/>
    </source>
</evidence>